<gene>
    <name evidence="3" type="ORF">POM88_030901</name>
</gene>
<keyword evidence="1" id="KW-0479">Metal-binding</keyword>
<dbReference type="InterPro" id="IPR013087">
    <property type="entry name" value="Znf_C2H2_type"/>
</dbReference>
<comment type="caution">
    <text evidence="3">The sequence shown here is derived from an EMBL/GenBank/DDBJ whole genome shotgun (WGS) entry which is preliminary data.</text>
</comment>
<keyword evidence="1" id="KW-0862">Zinc</keyword>
<reference evidence="3" key="1">
    <citation type="submission" date="2023-02" db="EMBL/GenBank/DDBJ databases">
        <title>Genome of toxic invasive species Heracleum sosnowskyi carries increased number of genes despite the absence of recent whole-genome duplications.</title>
        <authorList>
            <person name="Schelkunov M."/>
            <person name="Shtratnikova V."/>
            <person name="Makarenko M."/>
            <person name="Klepikova A."/>
            <person name="Omelchenko D."/>
            <person name="Novikova G."/>
            <person name="Obukhova E."/>
            <person name="Bogdanov V."/>
            <person name="Penin A."/>
            <person name="Logacheva M."/>
        </authorList>
    </citation>
    <scope>NUCLEOTIDE SEQUENCE</scope>
    <source>
        <strain evidence="3">Hsosn_3</strain>
        <tissue evidence="3">Leaf</tissue>
    </source>
</reference>
<dbReference type="SUPFAM" id="SSF57667">
    <property type="entry name" value="beta-beta-alpha zinc fingers"/>
    <property type="match status" value="2"/>
</dbReference>
<accession>A0AAD8HXB9</accession>
<dbReference type="PROSITE" id="PS00028">
    <property type="entry name" value="ZINC_FINGER_C2H2_1"/>
    <property type="match status" value="3"/>
</dbReference>
<dbReference type="EMBL" id="JAUIZM010000007">
    <property type="protein sequence ID" value="KAK1374708.1"/>
    <property type="molecule type" value="Genomic_DNA"/>
</dbReference>
<dbReference type="Pfam" id="PF13912">
    <property type="entry name" value="zf-C2H2_6"/>
    <property type="match status" value="3"/>
</dbReference>
<evidence type="ECO:0000313" key="3">
    <source>
        <dbReference type="EMBL" id="KAK1374708.1"/>
    </source>
</evidence>
<protein>
    <submittedName>
        <fullName evidence="3">Zinc finger protein zat3</fullName>
    </submittedName>
</protein>
<feature type="domain" description="C2H2-type" evidence="2">
    <location>
        <begin position="307"/>
        <end position="329"/>
    </location>
</feature>
<organism evidence="3 4">
    <name type="scientific">Heracleum sosnowskyi</name>
    <dbReference type="NCBI Taxonomy" id="360622"/>
    <lineage>
        <taxon>Eukaryota</taxon>
        <taxon>Viridiplantae</taxon>
        <taxon>Streptophyta</taxon>
        <taxon>Embryophyta</taxon>
        <taxon>Tracheophyta</taxon>
        <taxon>Spermatophyta</taxon>
        <taxon>Magnoliopsida</taxon>
        <taxon>eudicotyledons</taxon>
        <taxon>Gunneridae</taxon>
        <taxon>Pentapetalae</taxon>
        <taxon>asterids</taxon>
        <taxon>campanulids</taxon>
        <taxon>Apiales</taxon>
        <taxon>Apiaceae</taxon>
        <taxon>Apioideae</taxon>
        <taxon>apioid superclade</taxon>
        <taxon>Tordylieae</taxon>
        <taxon>Tordyliinae</taxon>
        <taxon>Heracleum</taxon>
    </lineage>
</organism>
<dbReference type="GO" id="GO:0008270">
    <property type="term" value="F:zinc ion binding"/>
    <property type="evidence" value="ECO:0007669"/>
    <property type="project" value="UniProtKB-KW"/>
</dbReference>
<dbReference type="SMART" id="SM00355">
    <property type="entry name" value="ZnF_C2H2"/>
    <property type="match status" value="3"/>
</dbReference>
<feature type="domain" description="C2H2-type" evidence="2">
    <location>
        <begin position="219"/>
        <end position="246"/>
    </location>
</feature>
<evidence type="ECO:0000256" key="1">
    <source>
        <dbReference type="PROSITE-ProRule" id="PRU00042"/>
    </source>
</evidence>
<evidence type="ECO:0000259" key="2">
    <source>
        <dbReference type="PROSITE" id="PS50157"/>
    </source>
</evidence>
<evidence type="ECO:0000313" key="4">
    <source>
        <dbReference type="Proteomes" id="UP001237642"/>
    </source>
</evidence>
<keyword evidence="4" id="KW-1185">Reference proteome</keyword>
<dbReference type="PROSITE" id="PS50157">
    <property type="entry name" value="ZINC_FINGER_C2H2_2"/>
    <property type="match status" value="3"/>
</dbReference>
<dbReference type="PANTHER" id="PTHR47068:SF3">
    <property type="entry name" value="ZINC FINGER PROTEIN ZAT1-LIKE"/>
    <property type="match status" value="1"/>
</dbReference>
<sequence length="466" mass="52432">MHSSVLGVQLTISIVHPSLTLYEFKGYSHIQVSWITVDLWWSWWTMATTDNKQQSAIVHYCKICHRGFSCGGALGGHMRAHNIAEVINSIQDEQQQQGLLVGDKPEGSKHSYFLRTTSNRFLNLQSPVRGEHSSERASLEDDKLLSPISSSVSKIEDGGAKKAHLWKFLGDNGNENGCFSREEQDLANVLVTLSNNTVDNNMYKNKTKEVSTPLAKGLFQCKACKKVFNSHQALGGHRASHKKVKGCYAAKPDDLTDDEMLEEDDFISHNEISMAQESLDPNFNLNNLTSQNTSHDDHDITREGKVHECSICYRVFSSGQALGGHKRFHWLQTDSTFITPFHDQFQYYGAEDYKKLTTSCSKDSELLDLNLPPDQTVDEKSTTTFLQPSINNVIKINNDEENKGYENCKKIEVCGKRSIKKLQDLGHNYNGEESRLCKLAKHCNVRDLKLDAVSSPWLQVGLASNK</sequence>
<feature type="domain" description="C2H2-type" evidence="2">
    <location>
        <begin position="59"/>
        <end position="81"/>
    </location>
</feature>
<dbReference type="Proteomes" id="UP001237642">
    <property type="component" value="Unassembled WGS sequence"/>
</dbReference>
<dbReference type="AlphaFoldDB" id="A0AAD8HXB9"/>
<dbReference type="PANTHER" id="PTHR47068">
    <property type="entry name" value="OS02G0659100 PROTEIN"/>
    <property type="match status" value="1"/>
</dbReference>
<reference evidence="3" key="2">
    <citation type="submission" date="2023-05" db="EMBL/GenBank/DDBJ databases">
        <authorList>
            <person name="Schelkunov M.I."/>
        </authorList>
    </citation>
    <scope>NUCLEOTIDE SEQUENCE</scope>
    <source>
        <strain evidence="3">Hsosn_3</strain>
        <tissue evidence="3">Leaf</tissue>
    </source>
</reference>
<dbReference type="InterPro" id="IPR036236">
    <property type="entry name" value="Znf_C2H2_sf"/>
</dbReference>
<name>A0AAD8HXB9_9APIA</name>
<dbReference type="Gene3D" id="3.30.160.60">
    <property type="entry name" value="Classic Zinc Finger"/>
    <property type="match status" value="1"/>
</dbReference>
<proteinExistence type="predicted"/>
<keyword evidence="1" id="KW-0863">Zinc-finger</keyword>